<evidence type="ECO:0000313" key="2">
    <source>
        <dbReference type="Proteomes" id="UP000683000"/>
    </source>
</evidence>
<dbReference type="AlphaFoldDB" id="A0A8I2YS37"/>
<dbReference type="Pfam" id="PF11709">
    <property type="entry name" value="Mit_ribos_Mrp51"/>
    <property type="match status" value="1"/>
</dbReference>
<gene>
    <name evidence="1" type="ORF">JVT61DRAFT_2382</name>
</gene>
<evidence type="ECO:0000313" key="1">
    <source>
        <dbReference type="EMBL" id="KAG6376397.1"/>
    </source>
</evidence>
<dbReference type="InterPro" id="IPR016712">
    <property type="entry name" value="Rbsml_bS1m-like"/>
</dbReference>
<organism evidence="1 2">
    <name type="scientific">Boletus reticuloceps</name>
    <dbReference type="NCBI Taxonomy" id="495285"/>
    <lineage>
        <taxon>Eukaryota</taxon>
        <taxon>Fungi</taxon>
        <taxon>Dikarya</taxon>
        <taxon>Basidiomycota</taxon>
        <taxon>Agaricomycotina</taxon>
        <taxon>Agaricomycetes</taxon>
        <taxon>Agaricomycetidae</taxon>
        <taxon>Boletales</taxon>
        <taxon>Boletineae</taxon>
        <taxon>Boletaceae</taxon>
        <taxon>Boletoideae</taxon>
        <taxon>Boletus</taxon>
    </lineage>
</organism>
<dbReference type="OrthoDB" id="2735536at2759"/>
<dbReference type="PANTHER" id="PTHR28058:SF1">
    <property type="entry name" value="SMALL RIBOSOMAL SUBUNIT PROTEIN BS1M"/>
    <property type="match status" value="1"/>
</dbReference>
<keyword evidence="1" id="KW-0689">Ribosomal protein</keyword>
<sequence length="366" mass="41892">MPCSALSRSTFGTLLKHSKFSSFDPRISQVYTTHGGDAHRGHWGFKRPLPLRRRGAYIAVKNVDTPEYQTEWNSAEPQALWIKNWDELKVTPDKEFPEHIVDSDYIPQTQSPQHWRQPYIPNLEVMPRNKFAQYLGKIRACRDTFLKQRTARAQHGAVTSYQLSNLSKPSTPWHDIVATQFSQRRRSNPRSREIEHLPHNSGGLSYAQYSPLQTFMMTKERKGRMADEEKYMMRYVASFAGMAGTVQRKHAGLAKPVVWEDPNRTGEVMIRPLKAEVEGCPIVVDQRQGLKAAKIKLELRVWDEQSHYQSNPHSPGSPEYIAAEPPRTVQELTTQAEVNRVGARKTKMRNVTTLALLRSAMAKSID</sequence>
<dbReference type="PANTHER" id="PTHR28058">
    <property type="entry name" value="37S RIBOSOMAL PROTEIN MRP51, MITOCHONDRIAL"/>
    <property type="match status" value="1"/>
</dbReference>
<dbReference type="EMBL" id="JAGFBS010000012">
    <property type="protein sequence ID" value="KAG6376397.1"/>
    <property type="molecule type" value="Genomic_DNA"/>
</dbReference>
<keyword evidence="2" id="KW-1185">Reference proteome</keyword>
<protein>
    <submittedName>
        <fullName evidence="1">Mitochondrial ribosomal protein subunit-domain-containing protein</fullName>
    </submittedName>
</protein>
<proteinExistence type="predicted"/>
<keyword evidence="1" id="KW-0687">Ribonucleoprotein</keyword>
<name>A0A8I2YS37_9AGAM</name>
<dbReference type="GO" id="GO:0005840">
    <property type="term" value="C:ribosome"/>
    <property type="evidence" value="ECO:0007669"/>
    <property type="project" value="UniProtKB-KW"/>
</dbReference>
<dbReference type="Proteomes" id="UP000683000">
    <property type="component" value="Unassembled WGS sequence"/>
</dbReference>
<reference evidence="1" key="1">
    <citation type="submission" date="2021-03" db="EMBL/GenBank/DDBJ databases">
        <title>Evolutionary innovations through gain and loss of genes in the ectomycorrhizal Boletales.</title>
        <authorList>
            <person name="Wu G."/>
            <person name="Miyauchi S."/>
            <person name="Morin E."/>
            <person name="Yang Z.-L."/>
            <person name="Xu J."/>
            <person name="Martin F.M."/>
        </authorList>
    </citation>
    <scope>NUCLEOTIDE SEQUENCE</scope>
    <source>
        <strain evidence="1">BR01</strain>
    </source>
</reference>
<comment type="caution">
    <text evidence="1">The sequence shown here is derived from an EMBL/GenBank/DDBJ whole genome shotgun (WGS) entry which is preliminary data.</text>
</comment>
<accession>A0A8I2YS37</accession>